<accession>A0A284RYY4</accession>
<proteinExistence type="predicted"/>
<dbReference type="Proteomes" id="UP000219338">
    <property type="component" value="Unassembled WGS sequence"/>
</dbReference>
<evidence type="ECO:0000313" key="3">
    <source>
        <dbReference type="EMBL" id="SJL13974.1"/>
    </source>
</evidence>
<evidence type="ECO:0000313" key="4">
    <source>
        <dbReference type="Proteomes" id="UP000219338"/>
    </source>
</evidence>
<evidence type="ECO:0000259" key="2">
    <source>
        <dbReference type="Pfam" id="PF20415"/>
    </source>
</evidence>
<evidence type="ECO:0000256" key="1">
    <source>
        <dbReference type="SAM" id="MobiDB-lite"/>
    </source>
</evidence>
<dbReference type="EMBL" id="FUEG01000022">
    <property type="protein sequence ID" value="SJL13974.1"/>
    <property type="molecule type" value="Genomic_DNA"/>
</dbReference>
<name>A0A284RYY4_ARMOS</name>
<gene>
    <name evidence="3" type="ORF">ARMOST_17426</name>
</gene>
<keyword evidence="4" id="KW-1185">Reference proteome</keyword>
<dbReference type="InterPro" id="IPR046522">
    <property type="entry name" value="DUF6699"/>
</dbReference>
<dbReference type="OrthoDB" id="3172906at2759"/>
<dbReference type="STRING" id="47428.A0A284RYY4"/>
<feature type="domain" description="DUF6699" evidence="2">
    <location>
        <begin position="141"/>
        <end position="242"/>
    </location>
</feature>
<protein>
    <recommendedName>
        <fullName evidence="2">DUF6699 domain-containing protein</fullName>
    </recommendedName>
</protein>
<feature type="compositionally biased region" description="Polar residues" evidence="1">
    <location>
        <begin position="70"/>
        <end position="83"/>
    </location>
</feature>
<dbReference type="OMA" id="QWTHPSE"/>
<dbReference type="Pfam" id="PF20415">
    <property type="entry name" value="DUF6699"/>
    <property type="match status" value="1"/>
</dbReference>
<organism evidence="3 4">
    <name type="scientific">Armillaria ostoyae</name>
    <name type="common">Armillaria root rot fungus</name>
    <dbReference type="NCBI Taxonomy" id="47428"/>
    <lineage>
        <taxon>Eukaryota</taxon>
        <taxon>Fungi</taxon>
        <taxon>Dikarya</taxon>
        <taxon>Basidiomycota</taxon>
        <taxon>Agaricomycotina</taxon>
        <taxon>Agaricomycetes</taxon>
        <taxon>Agaricomycetidae</taxon>
        <taxon>Agaricales</taxon>
        <taxon>Marasmiineae</taxon>
        <taxon>Physalacriaceae</taxon>
        <taxon>Armillaria</taxon>
    </lineage>
</organism>
<dbReference type="AlphaFoldDB" id="A0A284RYY4"/>
<feature type="region of interest" description="Disordered" evidence="1">
    <location>
        <begin position="1"/>
        <end position="103"/>
    </location>
</feature>
<reference evidence="4" key="1">
    <citation type="journal article" date="2017" name="Nat. Ecol. Evol.">
        <title>Genome expansion and lineage-specific genetic innovations in the forest pathogenic fungi Armillaria.</title>
        <authorList>
            <person name="Sipos G."/>
            <person name="Prasanna A.N."/>
            <person name="Walter M.C."/>
            <person name="O'Connor E."/>
            <person name="Balint B."/>
            <person name="Krizsan K."/>
            <person name="Kiss B."/>
            <person name="Hess J."/>
            <person name="Varga T."/>
            <person name="Slot J."/>
            <person name="Riley R."/>
            <person name="Boka B."/>
            <person name="Rigling D."/>
            <person name="Barry K."/>
            <person name="Lee J."/>
            <person name="Mihaltcheva S."/>
            <person name="LaButti K."/>
            <person name="Lipzen A."/>
            <person name="Waldron R."/>
            <person name="Moloney N.M."/>
            <person name="Sperisen C."/>
            <person name="Kredics L."/>
            <person name="Vagvoelgyi C."/>
            <person name="Patrignani A."/>
            <person name="Fitzpatrick D."/>
            <person name="Nagy I."/>
            <person name="Doyle S."/>
            <person name="Anderson J.B."/>
            <person name="Grigoriev I.V."/>
            <person name="Gueldener U."/>
            <person name="Muensterkoetter M."/>
            <person name="Nagy L.G."/>
        </authorList>
    </citation>
    <scope>NUCLEOTIDE SEQUENCE [LARGE SCALE GENOMIC DNA]</scope>
    <source>
        <strain evidence="4">C18/9</strain>
    </source>
</reference>
<sequence length="252" mass="27515">MFPPQADTNGIWDSCSQPPPPSERRNTFTGSPSVVALSPRPSLALGPPGTGRSQWTHPSESPSDHRDQAPSPQSQSIDPVSFQSTYPSSPSRSPPHTPQTAAHMPLPSQIAETAMIHPMLQLNGGQIELDFSVSLACARVWGCVTEPATLPPLPSLAVVSQMLPWPIVVQRSAIREWVTVADVVETIWRALQVPIPWSPSPASPSLLMATEHEGEYRERIAIPRLAYLKGRTRFMGLTKDDDESDTWVLHVA</sequence>
<feature type="compositionally biased region" description="Polar residues" evidence="1">
    <location>
        <begin position="51"/>
        <end position="61"/>
    </location>
</feature>